<dbReference type="PANTHER" id="PTHR34978:SF3">
    <property type="entry name" value="SLR0241 PROTEIN"/>
    <property type="match status" value="1"/>
</dbReference>
<feature type="domain" description="Peptidase M56" evidence="2">
    <location>
        <begin position="164"/>
        <end position="260"/>
    </location>
</feature>
<dbReference type="PANTHER" id="PTHR34978">
    <property type="entry name" value="POSSIBLE SENSOR-TRANSDUCER PROTEIN BLAR"/>
    <property type="match status" value="1"/>
</dbReference>
<keyword evidence="1" id="KW-1133">Transmembrane helix</keyword>
<feature type="transmembrane region" description="Helical" evidence="1">
    <location>
        <begin position="6"/>
        <end position="24"/>
    </location>
</feature>
<dbReference type="Pfam" id="PF05569">
    <property type="entry name" value="Peptidase_M56"/>
    <property type="match status" value="1"/>
</dbReference>
<organism evidence="3 4">
    <name type="scientific">Mucilaginibacter humi</name>
    <dbReference type="NCBI Taxonomy" id="2732510"/>
    <lineage>
        <taxon>Bacteria</taxon>
        <taxon>Pseudomonadati</taxon>
        <taxon>Bacteroidota</taxon>
        <taxon>Sphingobacteriia</taxon>
        <taxon>Sphingobacteriales</taxon>
        <taxon>Sphingobacteriaceae</taxon>
        <taxon>Mucilaginibacter</taxon>
    </lineage>
</organism>
<dbReference type="InterPro" id="IPR052173">
    <property type="entry name" value="Beta-lactam_resp_regulator"/>
</dbReference>
<gene>
    <name evidence="3" type="ORF">HK413_11645</name>
</gene>
<feature type="transmembrane region" description="Helical" evidence="1">
    <location>
        <begin position="36"/>
        <end position="55"/>
    </location>
</feature>
<dbReference type="Proteomes" id="UP000566071">
    <property type="component" value="Unassembled WGS sequence"/>
</dbReference>
<evidence type="ECO:0000313" key="3">
    <source>
        <dbReference type="EMBL" id="NNU34573.1"/>
    </source>
</evidence>
<evidence type="ECO:0000313" key="4">
    <source>
        <dbReference type="Proteomes" id="UP000566071"/>
    </source>
</evidence>
<name>A0ABX1W329_9SPHI</name>
<accession>A0ABX1W329</accession>
<keyword evidence="4" id="KW-1185">Reference proteome</keyword>
<reference evidence="3 4" key="1">
    <citation type="submission" date="2020-05" db="EMBL/GenBank/DDBJ databases">
        <authorList>
            <person name="Khan S.A."/>
            <person name="Jeon C.O."/>
            <person name="Chun B.H."/>
        </authorList>
    </citation>
    <scope>NUCLEOTIDE SEQUENCE [LARGE SCALE GENOMIC DNA]</scope>
    <source>
        <strain evidence="3 4">S1162</strain>
    </source>
</reference>
<dbReference type="EMBL" id="JABFCR010000056">
    <property type="protein sequence ID" value="NNU34573.1"/>
    <property type="molecule type" value="Genomic_DNA"/>
</dbReference>
<keyword evidence="1" id="KW-0472">Membrane</keyword>
<sequence length="274" mass="31378">MNWLYYLAEANIYTGVFYPAYCLFLTKETYYQLTRAYLLFACIASFLLPVLQVGALKPVEVAVAATVAYIPPEYTATHEYVPVATAPVVEHHLTVDDYLLYAYFIGAAIVFIMLMVKLFVLFKLMRNANRIAQDKLKLVYLPETNVAFSFFNYLFIGAEAHGANTIIRHELVHIRQKHSVDIVFVELLKVISWFNPFIYLLQNSLKAIHEYIADEQTAAYENDALTYSSFPVNNAYGAGGSSITHSFFNYNLLKKRIVMLNQKRSGNLARLKYR</sequence>
<keyword evidence="1" id="KW-0812">Transmembrane</keyword>
<protein>
    <recommendedName>
        <fullName evidence="2">Peptidase M56 domain-containing protein</fullName>
    </recommendedName>
</protein>
<proteinExistence type="predicted"/>
<feature type="transmembrane region" description="Helical" evidence="1">
    <location>
        <begin position="100"/>
        <end position="122"/>
    </location>
</feature>
<comment type="caution">
    <text evidence="3">The sequence shown here is derived from an EMBL/GenBank/DDBJ whole genome shotgun (WGS) entry which is preliminary data.</text>
</comment>
<evidence type="ECO:0000259" key="2">
    <source>
        <dbReference type="Pfam" id="PF05569"/>
    </source>
</evidence>
<evidence type="ECO:0000256" key="1">
    <source>
        <dbReference type="SAM" id="Phobius"/>
    </source>
</evidence>
<dbReference type="RefSeq" id="WP_175270249.1">
    <property type="nucleotide sequence ID" value="NZ_JABFCR010000056.1"/>
</dbReference>
<dbReference type="InterPro" id="IPR008756">
    <property type="entry name" value="Peptidase_M56"/>
</dbReference>